<dbReference type="Proteomes" id="UP001141806">
    <property type="component" value="Unassembled WGS sequence"/>
</dbReference>
<evidence type="ECO:0000256" key="3">
    <source>
        <dbReference type="ARBA" id="ARBA00022691"/>
    </source>
</evidence>
<dbReference type="Gene3D" id="3.40.50.150">
    <property type="entry name" value="Vaccinia Virus protein VP39"/>
    <property type="match status" value="1"/>
</dbReference>
<dbReference type="SUPFAM" id="SSF53335">
    <property type="entry name" value="S-adenosyl-L-methionine-dependent methyltransferases"/>
    <property type="match status" value="1"/>
</dbReference>
<dbReference type="PANTHER" id="PTHR11746">
    <property type="entry name" value="O-METHYLTRANSFERASE"/>
    <property type="match status" value="1"/>
</dbReference>
<feature type="domain" description="O-methyltransferase dimerisation" evidence="5">
    <location>
        <begin position="20"/>
        <end position="57"/>
    </location>
</feature>
<keyword evidence="7" id="KW-1185">Reference proteome</keyword>
<feature type="domain" description="O-methyltransferase C-terminal" evidence="4">
    <location>
        <begin position="58"/>
        <end position="206"/>
    </location>
</feature>
<comment type="caution">
    <text evidence="6">The sequence shown here is derived from an EMBL/GenBank/DDBJ whole genome shotgun (WGS) entry which is preliminary data.</text>
</comment>
<protein>
    <submittedName>
        <fullName evidence="6">Uncharacterized protein</fullName>
    </submittedName>
</protein>
<dbReference type="Pfam" id="PF08100">
    <property type="entry name" value="Dimerisation"/>
    <property type="match status" value="1"/>
</dbReference>
<dbReference type="GO" id="GO:0008171">
    <property type="term" value="F:O-methyltransferase activity"/>
    <property type="evidence" value="ECO:0007669"/>
    <property type="project" value="InterPro"/>
</dbReference>
<proteinExistence type="predicted"/>
<keyword evidence="3" id="KW-0949">S-adenosyl-L-methionine</keyword>
<evidence type="ECO:0000256" key="1">
    <source>
        <dbReference type="ARBA" id="ARBA00022603"/>
    </source>
</evidence>
<dbReference type="Gene3D" id="1.10.10.10">
    <property type="entry name" value="Winged helix-like DNA-binding domain superfamily/Winged helix DNA-binding domain"/>
    <property type="match status" value="1"/>
</dbReference>
<dbReference type="InterPro" id="IPR016461">
    <property type="entry name" value="COMT-like"/>
</dbReference>
<accession>A0A9Q0QYI4</accession>
<evidence type="ECO:0000313" key="7">
    <source>
        <dbReference type="Proteomes" id="UP001141806"/>
    </source>
</evidence>
<evidence type="ECO:0000259" key="5">
    <source>
        <dbReference type="Pfam" id="PF08100"/>
    </source>
</evidence>
<dbReference type="InterPro" id="IPR029063">
    <property type="entry name" value="SAM-dependent_MTases_sf"/>
</dbReference>
<dbReference type="EMBL" id="JAMYWD010000003">
    <property type="protein sequence ID" value="KAJ4976753.1"/>
    <property type="molecule type" value="Genomic_DNA"/>
</dbReference>
<dbReference type="InterPro" id="IPR036388">
    <property type="entry name" value="WH-like_DNA-bd_sf"/>
</dbReference>
<dbReference type="InterPro" id="IPR036390">
    <property type="entry name" value="WH_DNA-bd_sf"/>
</dbReference>
<evidence type="ECO:0000313" key="6">
    <source>
        <dbReference type="EMBL" id="KAJ4976753.1"/>
    </source>
</evidence>
<name>A0A9Q0QYI4_9MAGN</name>
<organism evidence="6 7">
    <name type="scientific">Protea cynaroides</name>
    <dbReference type="NCBI Taxonomy" id="273540"/>
    <lineage>
        <taxon>Eukaryota</taxon>
        <taxon>Viridiplantae</taxon>
        <taxon>Streptophyta</taxon>
        <taxon>Embryophyta</taxon>
        <taxon>Tracheophyta</taxon>
        <taxon>Spermatophyta</taxon>
        <taxon>Magnoliopsida</taxon>
        <taxon>Proteales</taxon>
        <taxon>Proteaceae</taxon>
        <taxon>Protea</taxon>
    </lineage>
</organism>
<dbReference type="AlphaFoldDB" id="A0A9Q0QYI4"/>
<dbReference type="Pfam" id="PF00891">
    <property type="entry name" value="Methyltransf_2"/>
    <property type="match status" value="1"/>
</dbReference>
<sequence>MDLVEKESAEELFHAQAHIWNYMFGYINSMSLRCAVQLGIPDIVHNHHQPITLSEFLTPFKAMHGRTLWDYACHDIELHNFNKAMASDPRLVMSVVVTECKWVFDARGGTGTTAKTIAETFPTMKCTLFDLLDVVDTLKDNENLTYIAGNMFEFIPHADEWILHDWNDEQCIKILKGCKEAIFSGDLGRNLRKAIIIEMVVDDRKEWEKLFLESRFSHYKITPILDLRSLIEVYPLGT</sequence>
<reference evidence="6" key="1">
    <citation type="journal article" date="2023" name="Plant J.">
        <title>The genome of the king protea, Protea cynaroides.</title>
        <authorList>
            <person name="Chang J."/>
            <person name="Duong T.A."/>
            <person name="Schoeman C."/>
            <person name="Ma X."/>
            <person name="Roodt D."/>
            <person name="Barker N."/>
            <person name="Li Z."/>
            <person name="Van de Peer Y."/>
            <person name="Mizrachi E."/>
        </authorList>
    </citation>
    <scope>NUCLEOTIDE SEQUENCE</scope>
    <source>
        <tissue evidence="6">Young leaves</tissue>
    </source>
</reference>
<evidence type="ECO:0000259" key="4">
    <source>
        <dbReference type="Pfam" id="PF00891"/>
    </source>
</evidence>
<dbReference type="GO" id="GO:0046983">
    <property type="term" value="F:protein dimerization activity"/>
    <property type="evidence" value="ECO:0007669"/>
    <property type="project" value="InterPro"/>
</dbReference>
<gene>
    <name evidence="6" type="ORF">NE237_001859</name>
</gene>
<dbReference type="InterPro" id="IPR001077">
    <property type="entry name" value="COMT_C"/>
</dbReference>
<keyword evidence="1" id="KW-0489">Methyltransferase</keyword>
<dbReference type="GO" id="GO:0032259">
    <property type="term" value="P:methylation"/>
    <property type="evidence" value="ECO:0007669"/>
    <property type="project" value="UniProtKB-KW"/>
</dbReference>
<dbReference type="SUPFAM" id="SSF46785">
    <property type="entry name" value="Winged helix' DNA-binding domain"/>
    <property type="match status" value="1"/>
</dbReference>
<keyword evidence="2" id="KW-0808">Transferase</keyword>
<dbReference type="InterPro" id="IPR012967">
    <property type="entry name" value="COMT_dimerisation"/>
</dbReference>
<evidence type="ECO:0000256" key="2">
    <source>
        <dbReference type="ARBA" id="ARBA00022679"/>
    </source>
</evidence>
<dbReference type="PROSITE" id="PS51683">
    <property type="entry name" value="SAM_OMT_II"/>
    <property type="match status" value="1"/>
</dbReference>
<dbReference type="OrthoDB" id="2410195at2759"/>